<organism evidence="1 2">
    <name type="scientific">Penicillium argentinense</name>
    <dbReference type="NCBI Taxonomy" id="1131581"/>
    <lineage>
        <taxon>Eukaryota</taxon>
        <taxon>Fungi</taxon>
        <taxon>Dikarya</taxon>
        <taxon>Ascomycota</taxon>
        <taxon>Pezizomycotina</taxon>
        <taxon>Eurotiomycetes</taxon>
        <taxon>Eurotiomycetidae</taxon>
        <taxon>Eurotiales</taxon>
        <taxon>Aspergillaceae</taxon>
        <taxon>Penicillium</taxon>
    </lineage>
</organism>
<dbReference type="Proteomes" id="UP001149074">
    <property type="component" value="Unassembled WGS sequence"/>
</dbReference>
<evidence type="ECO:0000313" key="1">
    <source>
        <dbReference type="EMBL" id="KAJ5090297.1"/>
    </source>
</evidence>
<comment type="caution">
    <text evidence="1">The sequence shown here is derived from an EMBL/GenBank/DDBJ whole genome shotgun (WGS) entry which is preliminary data.</text>
</comment>
<protein>
    <submittedName>
        <fullName evidence="1">Uncharacterized protein</fullName>
    </submittedName>
</protein>
<dbReference type="EMBL" id="JAPQKI010000009">
    <property type="protein sequence ID" value="KAJ5090297.1"/>
    <property type="molecule type" value="Genomic_DNA"/>
</dbReference>
<proteinExistence type="predicted"/>
<evidence type="ECO:0000313" key="2">
    <source>
        <dbReference type="Proteomes" id="UP001149074"/>
    </source>
</evidence>
<gene>
    <name evidence="1" type="ORF">N7532_008981</name>
</gene>
<keyword evidence="2" id="KW-1185">Reference proteome</keyword>
<name>A0A9W9EYF3_9EURO</name>
<sequence>MPHSGPESAEIIPINFVSEDEDTCKCDPCSCNPCQCNSRALMGCMIHKRVGILDGPSNDLPKDPPKGVAKNISVVGVEKTFPVDTPSLAENATFLVNTLWRRSPFPG</sequence>
<accession>A0A9W9EYF3</accession>
<dbReference type="GeneID" id="81360451"/>
<dbReference type="RefSeq" id="XP_056472278.1">
    <property type="nucleotide sequence ID" value="XM_056621472.1"/>
</dbReference>
<reference evidence="1" key="2">
    <citation type="journal article" date="2023" name="IMA Fungus">
        <title>Comparative genomic study of the Penicillium genus elucidates a diverse pangenome and 15 lateral gene transfer events.</title>
        <authorList>
            <person name="Petersen C."/>
            <person name="Sorensen T."/>
            <person name="Nielsen M.R."/>
            <person name="Sondergaard T.E."/>
            <person name="Sorensen J.L."/>
            <person name="Fitzpatrick D.A."/>
            <person name="Frisvad J.C."/>
            <person name="Nielsen K.L."/>
        </authorList>
    </citation>
    <scope>NUCLEOTIDE SEQUENCE</scope>
    <source>
        <strain evidence="1">IBT 30761</strain>
    </source>
</reference>
<reference evidence="1" key="1">
    <citation type="submission" date="2022-11" db="EMBL/GenBank/DDBJ databases">
        <authorList>
            <person name="Petersen C."/>
        </authorList>
    </citation>
    <scope>NUCLEOTIDE SEQUENCE</scope>
    <source>
        <strain evidence="1">IBT 30761</strain>
    </source>
</reference>
<dbReference type="AlphaFoldDB" id="A0A9W9EYF3"/>